<dbReference type="Proteomes" id="UP000606172">
    <property type="component" value="Unassembled WGS sequence"/>
</dbReference>
<keyword evidence="3" id="KW-0597">Phosphoprotein</keyword>
<keyword evidence="4" id="KW-0808">Transferase</keyword>
<sequence length="423" mass="45550">MRVTYLVTMKPYLLRTAILSRYVILRFPLAIVAFVLIVAGVSAGLGTLVVFLGFPILAGALLTARAFANVERRWLPEVLDRPVARPVYRPAPRGAGWFRQMINPLTRSQSWMDALWVLLNFPLAIVAFVLTVVWWAVSVAAILYPFLGWFLAGIPGNQGIPELLGWGDSVPLAVAVHTAILVPILLTLPFVIRGVALTQAGLSRVMLSGNAELHQRIDDLAESRRAAVSAEANALRKLERDIHDGPQQRLVHLAMELSKVQRQLKKDPSAAEHTLSDAIAATRETLDELRALSRGIAPPILADRGLSAALAALAGRCTVPVDLDIQTVERFPAVVENAVYFVVAESLTNIAKHSRAELAMVSMVRTGDRLLLTIGDDGVGGAHVAKGHGLSGLADRLRAIDGEFAVRSPAGGPTMIVAEVPCG</sequence>
<comment type="caution">
    <text evidence="12">The sequence shown here is derived from an EMBL/GenBank/DDBJ whole genome shotgun (WGS) entry which is preliminary data.</text>
</comment>
<dbReference type="GO" id="GO:0016020">
    <property type="term" value="C:membrane"/>
    <property type="evidence" value="ECO:0007669"/>
    <property type="project" value="InterPro"/>
</dbReference>
<evidence type="ECO:0000313" key="13">
    <source>
        <dbReference type="Proteomes" id="UP000606172"/>
    </source>
</evidence>
<dbReference type="GO" id="GO:0000155">
    <property type="term" value="F:phosphorelay sensor kinase activity"/>
    <property type="evidence" value="ECO:0007669"/>
    <property type="project" value="InterPro"/>
</dbReference>
<dbReference type="Gene3D" id="3.30.565.10">
    <property type="entry name" value="Histidine kinase-like ATPase, C-terminal domain"/>
    <property type="match status" value="1"/>
</dbReference>
<feature type="domain" description="Putative sensor" evidence="11">
    <location>
        <begin position="22"/>
        <end position="207"/>
    </location>
</feature>
<protein>
    <recommendedName>
        <fullName evidence="2">histidine kinase</fullName>
        <ecNumber evidence="2">2.7.13.3</ecNumber>
    </recommendedName>
</protein>
<comment type="catalytic activity">
    <reaction evidence="1">
        <text>ATP + protein L-histidine = ADP + protein N-phospho-L-histidine.</text>
        <dbReference type="EC" id="2.7.13.3"/>
    </reaction>
</comment>
<reference evidence="12" key="1">
    <citation type="submission" date="2021-01" db="EMBL/GenBank/DDBJ databases">
        <title>Whole genome shotgun sequence of Sinosporangium siamense NBRC 109515.</title>
        <authorList>
            <person name="Komaki H."/>
            <person name="Tamura T."/>
        </authorList>
    </citation>
    <scope>NUCLEOTIDE SEQUENCE</scope>
    <source>
        <strain evidence="12">NBRC 109515</strain>
    </source>
</reference>
<feature type="transmembrane region" description="Helical" evidence="9">
    <location>
        <begin position="45"/>
        <end position="64"/>
    </location>
</feature>
<dbReference type="GO" id="GO:0046983">
    <property type="term" value="F:protein dimerization activity"/>
    <property type="evidence" value="ECO:0007669"/>
    <property type="project" value="InterPro"/>
</dbReference>
<dbReference type="AlphaFoldDB" id="A0A919VFM6"/>
<dbReference type="InterPro" id="IPR011712">
    <property type="entry name" value="Sig_transdc_His_kin_sub3_dim/P"/>
</dbReference>
<keyword evidence="9" id="KW-0812">Transmembrane</keyword>
<evidence type="ECO:0000256" key="8">
    <source>
        <dbReference type="ARBA" id="ARBA00023012"/>
    </source>
</evidence>
<dbReference type="Gene3D" id="1.20.5.1930">
    <property type="match status" value="1"/>
</dbReference>
<evidence type="ECO:0000256" key="6">
    <source>
        <dbReference type="ARBA" id="ARBA00022777"/>
    </source>
</evidence>
<accession>A0A919VFM6</accession>
<name>A0A919VFM6_9ACTN</name>
<evidence type="ECO:0000256" key="4">
    <source>
        <dbReference type="ARBA" id="ARBA00022679"/>
    </source>
</evidence>
<feature type="transmembrane region" description="Helical" evidence="9">
    <location>
        <begin position="170"/>
        <end position="192"/>
    </location>
</feature>
<proteinExistence type="predicted"/>
<keyword evidence="6 12" id="KW-0418">Kinase</keyword>
<dbReference type="PANTHER" id="PTHR24421:SF10">
    <property type="entry name" value="NITRATE_NITRITE SENSOR PROTEIN NARQ"/>
    <property type="match status" value="1"/>
</dbReference>
<evidence type="ECO:0000259" key="11">
    <source>
        <dbReference type="Pfam" id="PF13796"/>
    </source>
</evidence>
<dbReference type="InterPro" id="IPR025828">
    <property type="entry name" value="Put_sensor_dom"/>
</dbReference>
<keyword evidence="9" id="KW-1133">Transmembrane helix</keyword>
<evidence type="ECO:0000313" key="12">
    <source>
        <dbReference type="EMBL" id="GII96274.1"/>
    </source>
</evidence>
<evidence type="ECO:0000256" key="7">
    <source>
        <dbReference type="ARBA" id="ARBA00022840"/>
    </source>
</evidence>
<dbReference type="EC" id="2.7.13.3" evidence="2"/>
<evidence type="ECO:0000256" key="9">
    <source>
        <dbReference type="SAM" id="Phobius"/>
    </source>
</evidence>
<dbReference type="SUPFAM" id="SSF55874">
    <property type="entry name" value="ATPase domain of HSP90 chaperone/DNA topoisomerase II/histidine kinase"/>
    <property type="match status" value="1"/>
</dbReference>
<feature type="transmembrane region" description="Helical" evidence="9">
    <location>
        <begin position="12"/>
        <end position="39"/>
    </location>
</feature>
<evidence type="ECO:0000256" key="1">
    <source>
        <dbReference type="ARBA" id="ARBA00000085"/>
    </source>
</evidence>
<dbReference type="Pfam" id="PF07730">
    <property type="entry name" value="HisKA_3"/>
    <property type="match status" value="1"/>
</dbReference>
<evidence type="ECO:0000256" key="5">
    <source>
        <dbReference type="ARBA" id="ARBA00022741"/>
    </source>
</evidence>
<feature type="domain" description="Signal transduction histidine kinase subgroup 3 dimerisation and phosphoacceptor" evidence="10">
    <location>
        <begin position="237"/>
        <end position="299"/>
    </location>
</feature>
<keyword evidence="9" id="KW-0472">Membrane</keyword>
<evidence type="ECO:0000256" key="2">
    <source>
        <dbReference type="ARBA" id="ARBA00012438"/>
    </source>
</evidence>
<evidence type="ECO:0000259" key="10">
    <source>
        <dbReference type="Pfam" id="PF07730"/>
    </source>
</evidence>
<dbReference type="GO" id="GO:0005524">
    <property type="term" value="F:ATP binding"/>
    <property type="evidence" value="ECO:0007669"/>
    <property type="project" value="UniProtKB-KW"/>
</dbReference>
<organism evidence="12 13">
    <name type="scientific">Sinosporangium siamense</name>
    <dbReference type="NCBI Taxonomy" id="1367973"/>
    <lineage>
        <taxon>Bacteria</taxon>
        <taxon>Bacillati</taxon>
        <taxon>Actinomycetota</taxon>
        <taxon>Actinomycetes</taxon>
        <taxon>Streptosporangiales</taxon>
        <taxon>Streptosporangiaceae</taxon>
        <taxon>Sinosporangium</taxon>
    </lineage>
</organism>
<dbReference type="RefSeq" id="WP_239130166.1">
    <property type="nucleotide sequence ID" value="NZ_BOOW01000043.1"/>
</dbReference>
<keyword evidence="13" id="KW-1185">Reference proteome</keyword>
<keyword evidence="8" id="KW-0902">Two-component regulatory system</keyword>
<gene>
    <name evidence="12" type="ORF">Ssi02_65050</name>
</gene>
<evidence type="ECO:0000256" key="3">
    <source>
        <dbReference type="ARBA" id="ARBA00022553"/>
    </source>
</evidence>
<dbReference type="CDD" id="cd16917">
    <property type="entry name" value="HATPase_UhpB-NarQ-NarX-like"/>
    <property type="match status" value="1"/>
</dbReference>
<dbReference type="InterPro" id="IPR050482">
    <property type="entry name" value="Sensor_HK_TwoCompSys"/>
</dbReference>
<keyword evidence="5" id="KW-0547">Nucleotide-binding</keyword>
<dbReference type="EMBL" id="BOOW01000043">
    <property type="protein sequence ID" value="GII96274.1"/>
    <property type="molecule type" value="Genomic_DNA"/>
</dbReference>
<dbReference type="InterPro" id="IPR036890">
    <property type="entry name" value="HATPase_C_sf"/>
</dbReference>
<feature type="transmembrane region" description="Helical" evidence="9">
    <location>
        <begin position="117"/>
        <end position="150"/>
    </location>
</feature>
<keyword evidence="7" id="KW-0067">ATP-binding</keyword>
<dbReference type="Pfam" id="PF13796">
    <property type="entry name" value="Sensor"/>
    <property type="match status" value="1"/>
</dbReference>
<dbReference type="PANTHER" id="PTHR24421">
    <property type="entry name" value="NITRATE/NITRITE SENSOR PROTEIN NARX-RELATED"/>
    <property type="match status" value="1"/>
</dbReference>